<proteinExistence type="predicted"/>
<dbReference type="InterPro" id="IPR013328">
    <property type="entry name" value="6PGD_dom2"/>
</dbReference>
<dbReference type="OrthoDB" id="9812907at2"/>
<dbReference type="PIRSF" id="PIRSF000103">
    <property type="entry name" value="HIBADH"/>
    <property type="match status" value="1"/>
</dbReference>
<dbReference type="InterPro" id="IPR051265">
    <property type="entry name" value="HIBADH-related_NP60_sf"/>
</dbReference>
<evidence type="ECO:0000313" key="6">
    <source>
        <dbReference type="EMBL" id="RNF71274.1"/>
    </source>
</evidence>
<dbReference type="RefSeq" id="WP_123101598.1">
    <property type="nucleotide sequence ID" value="NZ_CP127527.1"/>
</dbReference>
<keyword evidence="2" id="KW-0520">NAD</keyword>
<evidence type="ECO:0000256" key="1">
    <source>
        <dbReference type="ARBA" id="ARBA00023002"/>
    </source>
</evidence>
<dbReference type="AlphaFoldDB" id="A0A3M8RVG2"/>
<dbReference type="Pfam" id="PF14833">
    <property type="entry name" value="NAD_binding_11"/>
    <property type="match status" value="1"/>
</dbReference>
<dbReference type="Gene3D" id="3.40.50.720">
    <property type="entry name" value="NAD(P)-binding Rossmann-like Domain"/>
    <property type="match status" value="1"/>
</dbReference>
<dbReference type="SUPFAM" id="SSF51735">
    <property type="entry name" value="NAD(P)-binding Rossmann-fold domains"/>
    <property type="match status" value="1"/>
</dbReference>
<dbReference type="GO" id="GO:0050661">
    <property type="term" value="F:NADP binding"/>
    <property type="evidence" value="ECO:0007669"/>
    <property type="project" value="InterPro"/>
</dbReference>
<dbReference type="InterPro" id="IPR029154">
    <property type="entry name" value="HIBADH-like_NADP-bd"/>
</dbReference>
<gene>
    <name evidence="6" type="ORF">EC580_01630</name>
</gene>
<dbReference type="InterPro" id="IPR008927">
    <property type="entry name" value="6-PGluconate_DH-like_C_sf"/>
</dbReference>
<dbReference type="SUPFAM" id="SSF48179">
    <property type="entry name" value="6-phosphogluconate dehydrogenase C-terminal domain-like"/>
    <property type="match status" value="1"/>
</dbReference>
<dbReference type="InterPro" id="IPR015815">
    <property type="entry name" value="HIBADH-related"/>
</dbReference>
<organism evidence="6">
    <name type="scientific">Acidithiobacillus sulfuriphilus</name>
    <dbReference type="NCBI Taxonomy" id="1867749"/>
    <lineage>
        <taxon>Bacteria</taxon>
        <taxon>Pseudomonadati</taxon>
        <taxon>Pseudomonadota</taxon>
        <taxon>Acidithiobacillia</taxon>
        <taxon>Acidithiobacillales</taxon>
        <taxon>Acidithiobacillaceae</taxon>
        <taxon>Acidithiobacillus</taxon>
    </lineage>
</organism>
<dbReference type="Pfam" id="PF03446">
    <property type="entry name" value="NAD_binding_2"/>
    <property type="match status" value="1"/>
</dbReference>
<feature type="domain" description="3-hydroxyisobutyrate dehydrogenase-like NAD-binding" evidence="5">
    <location>
        <begin position="162"/>
        <end position="281"/>
    </location>
</feature>
<sequence>MKDGGVTLLGTGLMGTAMAGRLLAEGWPLVVWNRHAEKTLALQEQGARCLPLAAAVAAAPVLLCTLSDAAALTACLDALPAGAVQDKDLVQMSTVAPEQTRLLAQRVQLAGGRYLEAPVLGSTPEAGSGRLLVLTGGPEALQERLLPLLSCLGQVRHIGAVGQAAALKLALNQLIAGLTASFSLSLGLVREEGIRVEDFMEILRASALYAPTFDKKLSRYLADDYGHPNFPERHLLKDMRLFVETTAGLPLDSRLSALWVTLLEELLAEAGDADYAVLYRALHRRPGGGGEEGAPPAS</sequence>
<dbReference type="GO" id="GO:0051287">
    <property type="term" value="F:NAD binding"/>
    <property type="evidence" value="ECO:0007669"/>
    <property type="project" value="InterPro"/>
</dbReference>
<name>A0A3M8RVG2_9PROT</name>
<dbReference type="InterPro" id="IPR006115">
    <property type="entry name" value="6PGDH_NADP-bd"/>
</dbReference>
<feature type="active site" evidence="3">
    <location>
        <position position="168"/>
    </location>
</feature>
<evidence type="ECO:0000259" key="5">
    <source>
        <dbReference type="Pfam" id="PF14833"/>
    </source>
</evidence>
<comment type="caution">
    <text evidence="6">The sequence shown here is derived from an EMBL/GenBank/DDBJ whole genome shotgun (WGS) entry which is preliminary data.</text>
</comment>
<reference evidence="6" key="1">
    <citation type="submission" date="2018-10" db="EMBL/GenBank/DDBJ databases">
        <title>Acidithiobacillus sulfuriphilus sp. nov.: an extremely acidophilic sulfur-oxidizing chemolithotroph isolated from a neutral pH environment.</title>
        <authorList>
            <person name="Falagan C."/>
            <person name="Moya-Beltran A."/>
            <person name="Quatrini R."/>
            <person name="Johnson D.B."/>
        </authorList>
    </citation>
    <scope>NUCLEOTIDE SEQUENCE [LARGE SCALE GENOMIC DNA]</scope>
    <source>
        <strain evidence="6">CJ-2</strain>
    </source>
</reference>
<keyword evidence="1" id="KW-0560">Oxidoreductase</keyword>
<evidence type="ECO:0000256" key="3">
    <source>
        <dbReference type="PIRSR" id="PIRSR000103-1"/>
    </source>
</evidence>
<dbReference type="EMBL" id="RIZI01000097">
    <property type="protein sequence ID" value="RNF71274.1"/>
    <property type="molecule type" value="Genomic_DNA"/>
</dbReference>
<accession>A0A3M8RVG2</accession>
<feature type="domain" description="6-phosphogluconate dehydrogenase NADP-binding" evidence="4">
    <location>
        <begin position="6"/>
        <end position="155"/>
    </location>
</feature>
<dbReference type="PANTHER" id="PTHR43580">
    <property type="entry name" value="OXIDOREDUCTASE GLYR1-RELATED"/>
    <property type="match status" value="1"/>
</dbReference>
<evidence type="ECO:0000256" key="2">
    <source>
        <dbReference type="ARBA" id="ARBA00023027"/>
    </source>
</evidence>
<dbReference type="InterPro" id="IPR036291">
    <property type="entry name" value="NAD(P)-bd_dom_sf"/>
</dbReference>
<dbReference type="Gene3D" id="1.10.1040.10">
    <property type="entry name" value="N-(1-d-carboxylethyl)-l-norvaline Dehydrogenase, domain 2"/>
    <property type="match status" value="1"/>
</dbReference>
<evidence type="ECO:0000259" key="4">
    <source>
        <dbReference type="Pfam" id="PF03446"/>
    </source>
</evidence>
<dbReference type="GO" id="GO:0016491">
    <property type="term" value="F:oxidoreductase activity"/>
    <property type="evidence" value="ECO:0007669"/>
    <property type="project" value="UniProtKB-KW"/>
</dbReference>
<protein>
    <submittedName>
        <fullName evidence="6">NAD(P)-dependent oxidoreductase</fullName>
    </submittedName>
</protein>
<dbReference type="PANTHER" id="PTHR43580:SF9">
    <property type="entry name" value="GLYOXYLATE_SUCCINIC SEMIALDEHYDE REDUCTASE 1"/>
    <property type="match status" value="1"/>
</dbReference>